<evidence type="ECO:0000313" key="2">
    <source>
        <dbReference type="Proteomes" id="UP000785613"/>
    </source>
</evidence>
<proteinExistence type="predicted"/>
<dbReference type="EMBL" id="VUYU01000011">
    <property type="protein sequence ID" value="NHZ35351.1"/>
    <property type="molecule type" value="Genomic_DNA"/>
</dbReference>
<dbReference type="RefSeq" id="WP_167226550.1">
    <property type="nucleotide sequence ID" value="NZ_VUYU01000011.1"/>
</dbReference>
<evidence type="ECO:0000313" key="1">
    <source>
        <dbReference type="EMBL" id="NHZ35351.1"/>
    </source>
</evidence>
<gene>
    <name evidence="1" type="ORF">F0185_17425</name>
</gene>
<accession>A0ABX0LKF3</accession>
<dbReference type="Proteomes" id="UP000785613">
    <property type="component" value="Unassembled WGS sequence"/>
</dbReference>
<keyword evidence="2" id="KW-1185">Reference proteome</keyword>
<protein>
    <recommendedName>
        <fullName evidence="3">N-acetyltransferase</fullName>
    </recommendedName>
</protein>
<name>A0ABX0LKF3_9BURK</name>
<sequence length="211" mass="23544">MILDVDKATYALEPGEPGDYIYEIAGRVIGLNEACRRVVAGRFKAIYVDVLAAEAACISTVDLFDANATTLEYFYAIYDSDGSQFAGALTRLLGDEPYWGNILIIDRLEILPKFRAHNLGLVAMRRIIERFRPGAEIVAIKPFPLQNEAFIGNDAAWRARLDLPNFKGNQARAVAKLRRHYAKLGFKRLRDTEFMFLFGGAILPGIAGLEK</sequence>
<comment type="caution">
    <text evidence="1">The sequence shown here is derived from an EMBL/GenBank/DDBJ whole genome shotgun (WGS) entry which is preliminary data.</text>
</comment>
<reference evidence="1 2" key="1">
    <citation type="submission" date="2019-09" db="EMBL/GenBank/DDBJ databases">
        <title>Taxonomy of Antarctic Massilia spp.: description of Massilia rubra sp. nov., Massilia aquatica sp. nov., Massilia mucilaginosa sp. nov., Massilia frigida sp. nov. isolated from streams, lakes and regoliths.</title>
        <authorList>
            <person name="Holochova P."/>
            <person name="Sedlacek I."/>
            <person name="Kralova S."/>
            <person name="Maslanova I."/>
            <person name="Busse H.-J."/>
            <person name="Stankova E."/>
            <person name="Vrbovska V."/>
            <person name="Kovarovic V."/>
            <person name="Bartak M."/>
            <person name="Svec P."/>
            <person name="Pantucek R."/>
        </authorList>
    </citation>
    <scope>NUCLEOTIDE SEQUENCE [LARGE SCALE GENOMIC DNA]</scope>
    <source>
        <strain evidence="1 2">CCM 8692</strain>
    </source>
</reference>
<evidence type="ECO:0008006" key="3">
    <source>
        <dbReference type="Google" id="ProtNLM"/>
    </source>
</evidence>
<organism evidence="1 2">
    <name type="scientific">Massilia rubra</name>
    <dbReference type="NCBI Taxonomy" id="2607910"/>
    <lineage>
        <taxon>Bacteria</taxon>
        <taxon>Pseudomonadati</taxon>
        <taxon>Pseudomonadota</taxon>
        <taxon>Betaproteobacteria</taxon>
        <taxon>Burkholderiales</taxon>
        <taxon>Oxalobacteraceae</taxon>
        <taxon>Telluria group</taxon>
        <taxon>Massilia</taxon>
    </lineage>
</organism>